<dbReference type="AlphaFoldDB" id="A0A4U5N4K0"/>
<keyword evidence="2" id="KW-1185">Reference proteome</keyword>
<reference evidence="1 2" key="1">
    <citation type="journal article" date="2015" name="Genome Biol.">
        <title>Comparative genomics of Steinernema reveals deeply conserved gene regulatory networks.</title>
        <authorList>
            <person name="Dillman A.R."/>
            <person name="Macchietto M."/>
            <person name="Porter C.F."/>
            <person name="Rogers A."/>
            <person name="Williams B."/>
            <person name="Antoshechkin I."/>
            <person name="Lee M.M."/>
            <person name="Goodwin Z."/>
            <person name="Lu X."/>
            <person name="Lewis E.E."/>
            <person name="Goodrich-Blair H."/>
            <person name="Stock S.P."/>
            <person name="Adams B.J."/>
            <person name="Sternberg P.W."/>
            <person name="Mortazavi A."/>
        </authorList>
    </citation>
    <scope>NUCLEOTIDE SEQUENCE [LARGE SCALE GENOMIC DNA]</scope>
    <source>
        <strain evidence="1 2">ALL</strain>
    </source>
</reference>
<dbReference type="Proteomes" id="UP000298663">
    <property type="component" value="Unassembled WGS sequence"/>
</dbReference>
<protein>
    <submittedName>
        <fullName evidence="1">Uncharacterized protein</fullName>
    </submittedName>
</protein>
<name>A0A4U5N4K0_STECR</name>
<evidence type="ECO:0000313" key="2">
    <source>
        <dbReference type="Proteomes" id="UP000298663"/>
    </source>
</evidence>
<proteinExistence type="predicted"/>
<accession>A0A4U5N4K0</accession>
<reference evidence="1 2" key="2">
    <citation type="journal article" date="2019" name="G3 (Bethesda)">
        <title>Hybrid Assembly of the Genome of the Entomopathogenic Nematode Steinernema carpocapsae Identifies the X-Chromosome.</title>
        <authorList>
            <person name="Serra L."/>
            <person name="Macchietto M."/>
            <person name="Macias-Munoz A."/>
            <person name="McGill C.J."/>
            <person name="Rodriguez I.M."/>
            <person name="Rodriguez B."/>
            <person name="Murad R."/>
            <person name="Mortazavi A."/>
        </authorList>
    </citation>
    <scope>NUCLEOTIDE SEQUENCE [LARGE SCALE GENOMIC DNA]</scope>
    <source>
        <strain evidence="1 2">ALL</strain>
    </source>
</reference>
<organism evidence="1 2">
    <name type="scientific">Steinernema carpocapsae</name>
    <name type="common">Entomopathogenic nematode</name>
    <dbReference type="NCBI Taxonomy" id="34508"/>
    <lineage>
        <taxon>Eukaryota</taxon>
        <taxon>Metazoa</taxon>
        <taxon>Ecdysozoa</taxon>
        <taxon>Nematoda</taxon>
        <taxon>Chromadorea</taxon>
        <taxon>Rhabditida</taxon>
        <taxon>Tylenchina</taxon>
        <taxon>Panagrolaimomorpha</taxon>
        <taxon>Strongyloidoidea</taxon>
        <taxon>Steinernematidae</taxon>
        <taxon>Steinernema</taxon>
    </lineage>
</organism>
<dbReference type="EMBL" id="AZBU02000005">
    <property type="protein sequence ID" value="TKR77447.1"/>
    <property type="molecule type" value="Genomic_DNA"/>
</dbReference>
<evidence type="ECO:0000313" key="1">
    <source>
        <dbReference type="EMBL" id="TKR77447.1"/>
    </source>
</evidence>
<gene>
    <name evidence="1" type="ORF">L596_018419</name>
</gene>
<sequence>MPKSTSGARNQRVMRVPVQFNQKTLVKTTPNAPFGHKETSMRTTLIIQPPPNSVFEARVYVGQICWKG</sequence>
<comment type="caution">
    <text evidence="1">The sequence shown here is derived from an EMBL/GenBank/DDBJ whole genome shotgun (WGS) entry which is preliminary data.</text>
</comment>